<sequence>MPRATTTVSLLKGRDPATLLRFKRALDEAKTKAFKGAPIQSERDQFGLRGTRFKGRNTTRTAQEGLDAEVSKLQKLYDIVLSNEITPMSNPPSNKQYREGVGRNPQQLFLGGFFKKAAKFAKAALPLVSMIPGVGTAVGIGATLASQLIPGGKKRDSADGLAGVGNTVQVAEIAKPVPITGIGSFGADFKRGGKLPTNSTNLKNLVVSGKAKRFSSTAIEFTGPDHDGGGIQLPGVNAEVEGGETLDLIISKGGKVKSRGVPFVFSKSLKMPGSNVSFADAHKATVKRGGSESDIRDLASKQESIAGVLRDTTRPNEFFLGGFFNKGGLGSKLLGFAGEALPYVPGIVNTIRGATGKIESPKMKPVDRSSVAALTAARDRLARTNDEVRFNPNAAINENRRLLRTLTADRNVSDAAKAAAIAGTQTRGAGIRTDFMNREAEINTKLRADKRRDMLSLTQSIAGESGRLNLFDASADFQNQQERLAAKAARGNLLSTGITQIGSIFEQRRADRMGEAADERLLNIAMTGRYGSVTDRLVEGMGLEASGSERAASRPFNPFNKLFQSRVAVNRATN</sequence>
<proteinExistence type="predicted"/>
<dbReference type="EMBL" id="LAZR01018672">
    <property type="protein sequence ID" value="KKL95454.1"/>
    <property type="molecule type" value="Genomic_DNA"/>
</dbReference>
<protein>
    <submittedName>
        <fullName evidence="1">Uncharacterized protein</fullName>
    </submittedName>
</protein>
<name>A0A0F9G994_9ZZZZ</name>
<accession>A0A0F9G994</accession>
<dbReference type="AlphaFoldDB" id="A0A0F9G994"/>
<organism evidence="1">
    <name type="scientific">marine sediment metagenome</name>
    <dbReference type="NCBI Taxonomy" id="412755"/>
    <lineage>
        <taxon>unclassified sequences</taxon>
        <taxon>metagenomes</taxon>
        <taxon>ecological metagenomes</taxon>
    </lineage>
</organism>
<evidence type="ECO:0000313" key="1">
    <source>
        <dbReference type="EMBL" id="KKL95454.1"/>
    </source>
</evidence>
<gene>
    <name evidence="1" type="ORF">LCGC14_1854430</name>
</gene>
<comment type="caution">
    <text evidence="1">The sequence shown here is derived from an EMBL/GenBank/DDBJ whole genome shotgun (WGS) entry which is preliminary data.</text>
</comment>
<reference evidence="1" key="1">
    <citation type="journal article" date="2015" name="Nature">
        <title>Complex archaea that bridge the gap between prokaryotes and eukaryotes.</title>
        <authorList>
            <person name="Spang A."/>
            <person name="Saw J.H."/>
            <person name="Jorgensen S.L."/>
            <person name="Zaremba-Niedzwiedzka K."/>
            <person name="Martijn J."/>
            <person name="Lind A.E."/>
            <person name="van Eijk R."/>
            <person name="Schleper C."/>
            <person name="Guy L."/>
            <person name="Ettema T.J."/>
        </authorList>
    </citation>
    <scope>NUCLEOTIDE SEQUENCE</scope>
</reference>